<dbReference type="InterPro" id="IPR007862">
    <property type="entry name" value="Adenylate_kinase_lid-dom"/>
</dbReference>
<keyword evidence="5" id="KW-0963">Cytoplasm</keyword>
<dbReference type="GO" id="GO:0005737">
    <property type="term" value="C:cytoplasm"/>
    <property type="evidence" value="ECO:0007669"/>
    <property type="project" value="UniProtKB-SubCell"/>
</dbReference>
<dbReference type="InterPro" id="IPR027417">
    <property type="entry name" value="P-loop_NTPase"/>
</dbReference>
<comment type="subcellular location">
    <subcellularLocation>
        <location evidence="5 7">Cytoplasm</location>
    </subcellularLocation>
</comment>
<comment type="domain">
    <text evidence="5">Consists of three domains, a large central CORE domain and two small peripheral domains, NMPbind and LID, which undergo movements during catalysis. The LID domain closes over the site of phosphoryl transfer upon ATP binding. Assembling and dissambling the active center during each catalytic cycle provides an effective means to prevent ATP hydrolysis.</text>
</comment>
<dbReference type="STRING" id="59196.RICGR_1185"/>
<dbReference type="NCBIfam" id="TIGR01351">
    <property type="entry name" value="adk"/>
    <property type="match status" value="1"/>
</dbReference>
<dbReference type="Proteomes" id="UP000054075">
    <property type="component" value="Unassembled WGS sequence"/>
</dbReference>
<dbReference type="InterPro" id="IPR033690">
    <property type="entry name" value="Adenylat_kinase_CS"/>
</dbReference>
<accession>A8PP28</accession>
<evidence type="ECO:0000256" key="7">
    <source>
        <dbReference type="RuleBase" id="RU003331"/>
    </source>
</evidence>
<reference evidence="9" key="2">
    <citation type="submission" date="2007-10" db="EMBL/GenBank/DDBJ databases">
        <authorList>
            <person name="Myers G.S."/>
        </authorList>
    </citation>
    <scope>NUCLEOTIDE SEQUENCE [LARGE SCALE GENOMIC DNA]</scope>
</reference>
<evidence type="ECO:0000256" key="1">
    <source>
        <dbReference type="ARBA" id="ARBA00022679"/>
    </source>
</evidence>
<keyword evidence="4 5" id="KW-0418">Kinase</keyword>
<keyword evidence="5 7" id="KW-0067">ATP-binding</keyword>
<dbReference type="UniPathway" id="UPA00588">
    <property type="reaction ID" value="UER00649"/>
</dbReference>
<reference evidence="9" key="1">
    <citation type="submission" date="2006-04" db="EMBL/GenBank/DDBJ databases">
        <authorList>
            <person name="Seshadri R."/>
            <person name="Federici B.A."/>
        </authorList>
    </citation>
    <scope>NUCLEOTIDE SEQUENCE [LARGE SCALE GENOMIC DNA]</scope>
</reference>
<dbReference type="InterPro" id="IPR000850">
    <property type="entry name" value="Adenylat/UMP-CMP_kin"/>
</dbReference>
<feature type="binding site" evidence="5">
    <location>
        <position position="36"/>
    </location>
    <ligand>
        <name>AMP</name>
        <dbReference type="ChEBI" id="CHEBI:456215"/>
    </ligand>
</feature>
<dbReference type="NCBIfam" id="NF001379">
    <property type="entry name" value="PRK00279.1-1"/>
    <property type="match status" value="1"/>
</dbReference>
<dbReference type="CDD" id="cd01428">
    <property type="entry name" value="ADK"/>
    <property type="match status" value="1"/>
</dbReference>
<dbReference type="HAMAP" id="MF_00235">
    <property type="entry name" value="Adenylate_kinase_Adk"/>
    <property type="match status" value="1"/>
</dbReference>
<protein>
    <recommendedName>
        <fullName evidence="5 7">Adenylate kinase</fullName>
        <shortName evidence="5">AK</shortName>
        <ecNumber evidence="5 7">2.7.4.3</ecNumber>
    </recommendedName>
    <alternativeName>
        <fullName evidence="5">ATP-AMP transphosphorylase</fullName>
    </alternativeName>
    <alternativeName>
        <fullName evidence="5">ATP:AMP phosphotransferase</fullName>
    </alternativeName>
    <alternativeName>
        <fullName evidence="5">Adenylate monophosphate kinase</fullName>
    </alternativeName>
</protein>
<feature type="domain" description="Adenylate kinase active site lid" evidence="8">
    <location>
        <begin position="123"/>
        <end position="158"/>
    </location>
</feature>
<evidence type="ECO:0000313" key="9">
    <source>
        <dbReference type="EMBL" id="EDP46138.1"/>
    </source>
</evidence>
<feature type="binding site" evidence="5">
    <location>
        <begin position="132"/>
        <end position="133"/>
    </location>
    <ligand>
        <name>ATP</name>
        <dbReference type="ChEBI" id="CHEBI:30616"/>
    </ligand>
</feature>
<dbReference type="Gene3D" id="3.40.50.300">
    <property type="entry name" value="P-loop containing nucleotide triphosphate hydrolases"/>
    <property type="match status" value="1"/>
</dbReference>
<name>A8PP28_9COXI</name>
<feature type="binding site" evidence="5">
    <location>
        <position position="123"/>
    </location>
    <ligand>
        <name>ATP</name>
        <dbReference type="ChEBI" id="CHEBI:30616"/>
    </ligand>
</feature>
<feature type="binding site" evidence="5">
    <location>
        <begin position="57"/>
        <end position="59"/>
    </location>
    <ligand>
        <name>AMP</name>
        <dbReference type="ChEBI" id="CHEBI:456215"/>
    </ligand>
</feature>
<feature type="binding site" evidence="5">
    <location>
        <position position="156"/>
    </location>
    <ligand>
        <name>AMP</name>
        <dbReference type="ChEBI" id="CHEBI:456215"/>
    </ligand>
</feature>
<dbReference type="GO" id="GO:0044209">
    <property type="term" value="P:AMP salvage"/>
    <property type="evidence" value="ECO:0007669"/>
    <property type="project" value="UniProtKB-UniRule"/>
</dbReference>
<dbReference type="AlphaFoldDB" id="A8PP28"/>
<dbReference type="InterPro" id="IPR006259">
    <property type="entry name" value="Adenyl_kin_sub"/>
</dbReference>
<feature type="region of interest" description="LID" evidence="5">
    <location>
        <begin position="122"/>
        <end position="159"/>
    </location>
</feature>
<evidence type="ECO:0000256" key="2">
    <source>
        <dbReference type="ARBA" id="ARBA00022727"/>
    </source>
</evidence>
<sequence>MRIILLGPPGAGKGTQAKFLTRYYHIPQISTGDMLRLAVNQRTSLGFQVKTLMDQGQLISDEIIIKLVESRIQQSDCINGFLFDGFPRTLGQAEAIRAQRIFIDFVIEIKVDDDEIVKRLSGRRIHPASGRIYHLVYTPPKVANKDDITGEELIQRHDDTEAIIRERLRIYHQQTKPLRCYYQEWQNKGEEGFPCYISIHGQADVEDVRQRIFSALKENRQKKTN</sequence>
<proteinExistence type="inferred from homology"/>
<evidence type="ECO:0000256" key="4">
    <source>
        <dbReference type="ARBA" id="ARBA00022777"/>
    </source>
</evidence>
<dbReference type="GO" id="GO:0005524">
    <property type="term" value="F:ATP binding"/>
    <property type="evidence" value="ECO:0007669"/>
    <property type="project" value="UniProtKB-UniRule"/>
</dbReference>
<feature type="binding site" evidence="5">
    <location>
        <position position="92"/>
    </location>
    <ligand>
        <name>AMP</name>
        <dbReference type="ChEBI" id="CHEBI:456215"/>
    </ligand>
</feature>
<evidence type="ECO:0000256" key="5">
    <source>
        <dbReference type="HAMAP-Rule" id="MF_00235"/>
    </source>
</evidence>
<dbReference type="OrthoDB" id="9805030at2"/>
<feature type="binding site" evidence="5">
    <location>
        <position position="203"/>
    </location>
    <ligand>
        <name>ATP</name>
        <dbReference type="ChEBI" id="CHEBI:30616"/>
    </ligand>
</feature>
<organism evidence="9 10">
    <name type="scientific">Rickettsiella grylli</name>
    <dbReference type="NCBI Taxonomy" id="59196"/>
    <lineage>
        <taxon>Bacteria</taxon>
        <taxon>Pseudomonadati</taxon>
        <taxon>Pseudomonadota</taxon>
        <taxon>Gammaproteobacteria</taxon>
        <taxon>Legionellales</taxon>
        <taxon>Coxiellaceae</taxon>
        <taxon>Rickettsiella</taxon>
    </lineage>
</organism>
<dbReference type="FunFam" id="3.40.50.300:FF:000106">
    <property type="entry name" value="Adenylate kinase mitochondrial"/>
    <property type="match status" value="1"/>
</dbReference>
<comment type="similarity">
    <text evidence="5 6">Belongs to the adenylate kinase family.</text>
</comment>
<evidence type="ECO:0000256" key="6">
    <source>
        <dbReference type="RuleBase" id="RU003330"/>
    </source>
</evidence>
<keyword evidence="10" id="KW-1185">Reference proteome</keyword>
<gene>
    <name evidence="5" type="primary">adk</name>
    <name evidence="9" type="ORF">RICGR_1185</name>
</gene>
<evidence type="ECO:0000256" key="3">
    <source>
        <dbReference type="ARBA" id="ARBA00022741"/>
    </source>
</evidence>
<dbReference type="eggNOG" id="COG0563">
    <property type="taxonomic scope" value="Bacteria"/>
</dbReference>
<keyword evidence="1 5" id="KW-0808">Transferase</keyword>
<comment type="pathway">
    <text evidence="5">Purine metabolism; AMP biosynthesis via salvage pathway; AMP from ADP: step 1/1.</text>
</comment>
<feature type="region of interest" description="NMP" evidence="5">
    <location>
        <begin position="30"/>
        <end position="59"/>
    </location>
</feature>
<dbReference type="PRINTS" id="PR00094">
    <property type="entry name" value="ADENYLTKNASE"/>
</dbReference>
<comment type="function">
    <text evidence="5">Catalyzes the reversible transfer of the terminal phosphate group between ATP and AMP. Plays an important role in cellular energy homeostasis and in adenine nucleotide metabolism.</text>
</comment>
<comment type="subunit">
    <text evidence="5 7">Monomer.</text>
</comment>
<evidence type="ECO:0000313" key="10">
    <source>
        <dbReference type="Proteomes" id="UP000054075"/>
    </source>
</evidence>
<comment type="caution">
    <text evidence="5">Lacks conserved residue(s) required for the propagation of feature annotation.</text>
</comment>
<dbReference type="Pfam" id="PF00406">
    <property type="entry name" value="ADK"/>
    <property type="match status" value="1"/>
</dbReference>
<feature type="binding site" evidence="5">
    <location>
        <begin position="85"/>
        <end position="88"/>
    </location>
    <ligand>
        <name>AMP</name>
        <dbReference type="ChEBI" id="CHEBI:456215"/>
    </ligand>
</feature>
<dbReference type="EC" id="2.7.4.3" evidence="5 7"/>
<evidence type="ECO:0000259" key="8">
    <source>
        <dbReference type="Pfam" id="PF05191"/>
    </source>
</evidence>
<dbReference type="EMBL" id="AAQJ02000001">
    <property type="protein sequence ID" value="EDP46138.1"/>
    <property type="molecule type" value="Genomic_DNA"/>
</dbReference>
<feature type="binding site" evidence="5">
    <location>
        <begin position="10"/>
        <end position="15"/>
    </location>
    <ligand>
        <name>ATP</name>
        <dbReference type="ChEBI" id="CHEBI:30616"/>
    </ligand>
</feature>
<dbReference type="PANTHER" id="PTHR23359">
    <property type="entry name" value="NUCLEOTIDE KINASE"/>
    <property type="match status" value="1"/>
</dbReference>
<keyword evidence="2 5" id="KW-0545">Nucleotide biosynthesis</keyword>
<comment type="catalytic activity">
    <reaction evidence="5 7">
        <text>AMP + ATP = 2 ADP</text>
        <dbReference type="Rhea" id="RHEA:12973"/>
        <dbReference type="ChEBI" id="CHEBI:30616"/>
        <dbReference type="ChEBI" id="CHEBI:456215"/>
        <dbReference type="ChEBI" id="CHEBI:456216"/>
        <dbReference type="EC" id="2.7.4.3"/>
    </reaction>
</comment>
<keyword evidence="3 5" id="KW-0547">Nucleotide-binding</keyword>
<feature type="binding site" evidence="5">
    <location>
        <position position="31"/>
    </location>
    <ligand>
        <name>AMP</name>
        <dbReference type="ChEBI" id="CHEBI:456215"/>
    </ligand>
</feature>
<dbReference type="Pfam" id="PF05191">
    <property type="entry name" value="ADK_lid"/>
    <property type="match status" value="1"/>
</dbReference>
<dbReference type="NCBIfam" id="NF001381">
    <property type="entry name" value="PRK00279.1-3"/>
    <property type="match status" value="1"/>
</dbReference>
<dbReference type="SUPFAM" id="SSF52540">
    <property type="entry name" value="P-loop containing nucleoside triphosphate hydrolases"/>
    <property type="match status" value="1"/>
</dbReference>
<comment type="caution">
    <text evidence="9">The sequence shown here is derived from an EMBL/GenBank/DDBJ whole genome shotgun (WGS) entry which is preliminary data.</text>
</comment>
<dbReference type="PROSITE" id="PS00113">
    <property type="entry name" value="ADENYLATE_KINASE"/>
    <property type="match status" value="1"/>
</dbReference>
<feature type="binding site" evidence="5">
    <location>
        <position position="167"/>
    </location>
    <ligand>
        <name>AMP</name>
        <dbReference type="ChEBI" id="CHEBI:456215"/>
    </ligand>
</feature>
<dbReference type="GO" id="GO:0004017">
    <property type="term" value="F:AMP kinase activity"/>
    <property type="evidence" value="ECO:0007669"/>
    <property type="project" value="UniProtKB-UniRule"/>
</dbReference>
<dbReference type="NCBIfam" id="NF001380">
    <property type="entry name" value="PRK00279.1-2"/>
    <property type="match status" value="1"/>
</dbReference>